<proteinExistence type="predicted"/>
<accession>A0ABQ7ZAW5</accession>
<keyword evidence="2" id="KW-1185">Reference proteome</keyword>
<evidence type="ECO:0000313" key="2">
    <source>
        <dbReference type="Proteomes" id="UP000824890"/>
    </source>
</evidence>
<reference evidence="1 2" key="1">
    <citation type="submission" date="2021-05" db="EMBL/GenBank/DDBJ databases">
        <title>Genome Assembly of Synthetic Allotetraploid Brassica napus Reveals Homoeologous Exchanges between Subgenomes.</title>
        <authorList>
            <person name="Davis J.T."/>
        </authorList>
    </citation>
    <scope>NUCLEOTIDE SEQUENCE [LARGE SCALE GENOMIC DNA]</scope>
    <source>
        <strain evidence="2">cv. Da-Ae</strain>
        <tissue evidence="1">Seedling</tissue>
    </source>
</reference>
<organism evidence="1 2">
    <name type="scientific">Brassica napus</name>
    <name type="common">Rape</name>
    <dbReference type="NCBI Taxonomy" id="3708"/>
    <lineage>
        <taxon>Eukaryota</taxon>
        <taxon>Viridiplantae</taxon>
        <taxon>Streptophyta</taxon>
        <taxon>Embryophyta</taxon>
        <taxon>Tracheophyta</taxon>
        <taxon>Spermatophyta</taxon>
        <taxon>Magnoliopsida</taxon>
        <taxon>eudicotyledons</taxon>
        <taxon>Gunneridae</taxon>
        <taxon>Pentapetalae</taxon>
        <taxon>rosids</taxon>
        <taxon>malvids</taxon>
        <taxon>Brassicales</taxon>
        <taxon>Brassicaceae</taxon>
        <taxon>Brassiceae</taxon>
        <taxon>Brassica</taxon>
    </lineage>
</organism>
<name>A0ABQ7ZAW5_BRANA</name>
<dbReference type="EMBL" id="JAGKQM010000015">
    <property type="protein sequence ID" value="KAH0877365.1"/>
    <property type="molecule type" value="Genomic_DNA"/>
</dbReference>
<evidence type="ECO:0000313" key="1">
    <source>
        <dbReference type="EMBL" id="KAH0877365.1"/>
    </source>
</evidence>
<gene>
    <name evidence="1" type="ORF">HID58_064759</name>
</gene>
<dbReference type="Proteomes" id="UP000824890">
    <property type="component" value="Unassembled WGS sequence"/>
</dbReference>
<protein>
    <submittedName>
        <fullName evidence="1">Uncharacterized protein</fullName>
    </submittedName>
</protein>
<sequence>MAKDDISCDQWFSSTKRLRLCRWLSSTKATSVLSICCFPPPRKMASSVSFLSSAKGDIFPDRWLCSTIKPRLCRWLSLRKGNDGIIKRHDHGFSDKSQTIVHNKSHTIKSHMIKVNICLCSVELDKTFVFGQVNWMKHC</sequence>
<comment type="caution">
    <text evidence="1">The sequence shown here is derived from an EMBL/GenBank/DDBJ whole genome shotgun (WGS) entry which is preliminary data.</text>
</comment>